<protein>
    <submittedName>
        <fullName evidence="5">Uncharacterized protein LOC114339451</fullName>
    </submittedName>
</protein>
<dbReference type="Proteomes" id="UP001652700">
    <property type="component" value="Unplaced"/>
</dbReference>
<evidence type="ECO:0000313" key="4">
    <source>
        <dbReference type="Proteomes" id="UP001652700"/>
    </source>
</evidence>
<feature type="region of interest" description="Disordered" evidence="1">
    <location>
        <begin position="61"/>
        <end position="92"/>
    </location>
</feature>
<reference evidence="5" key="1">
    <citation type="submission" date="2025-04" db="UniProtKB">
        <authorList>
            <consortium name="RefSeq"/>
        </authorList>
    </citation>
    <scope>IDENTIFICATION</scope>
    <source>
        <tissue evidence="5">Whole insect</tissue>
    </source>
</reference>
<evidence type="ECO:0000256" key="1">
    <source>
        <dbReference type="SAM" id="MobiDB-lite"/>
    </source>
</evidence>
<dbReference type="OrthoDB" id="8176709at2759"/>
<dbReference type="EnsemblMetazoa" id="XM_050648159.1">
    <property type="protein sequence ID" value="XP_050504116.1"/>
    <property type="gene ID" value="LOC126883004"/>
</dbReference>
<evidence type="ECO:0000313" key="3">
    <source>
        <dbReference type="EnsemblMetazoa" id="XP_050504116.1"/>
    </source>
</evidence>
<gene>
    <name evidence="5" type="primary">LOC114339451</name>
</gene>
<keyword evidence="4" id="KW-1185">Reference proteome</keyword>
<dbReference type="AlphaFoldDB" id="A0A6P7G9W1"/>
<reference evidence="3" key="2">
    <citation type="submission" date="2025-05" db="UniProtKB">
        <authorList>
            <consortium name="EnsemblMetazoa"/>
        </authorList>
    </citation>
    <scope>IDENTIFICATION</scope>
</reference>
<proteinExistence type="predicted"/>
<sequence length="352" mass="40215">MKFLIYVLATVFVASVSSFGGNDEKFLKKYAMMKIYESCFGEEVVRQIRQELKKACAKCSSLEAPPSSPLPVPSVPEERPLHPHPLQETAGQHPLQPSFEAEKLHQAILAFRPNPTPQQFKPFYPGYGNSPATFYGSPYGNPQISPVQMPFFYPGYPQVPFSPYQLPASVGQQLYGNRLSRNMDVRNQLEILTARMSGRVRNITCVMQELGYLDENLEPNYVRINERISNLPISEELKKDMQEGVGFCQQFSQCVPEVKKDKSPLSRELIRPMFFFKCYKHKKLEACIMKDVREKFSGVSDEEFDSDLDLRRAGKDMKFPKTDQEKEIDSLESSIYEFLYASDSGMDLDGLF</sequence>
<dbReference type="InParanoid" id="A0A6P7G9W1"/>
<feature type="chain" id="PRO_5027654811" evidence="2">
    <location>
        <begin position="19"/>
        <end position="352"/>
    </location>
</feature>
<organism evidence="5">
    <name type="scientific">Diabrotica virgifera virgifera</name>
    <name type="common">western corn rootworm</name>
    <dbReference type="NCBI Taxonomy" id="50390"/>
    <lineage>
        <taxon>Eukaryota</taxon>
        <taxon>Metazoa</taxon>
        <taxon>Ecdysozoa</taxon>
        <taxon>Arthropoda</taxon>
        <taxon>Hexapoda</taxon>
        <taxon>Insecta</taxon>
        <taxon>Pterygota</taxon>
        <taxon>Neoptera</taxon>
        <taxon>Endopterygota</taxon>
        <taxon>Coleoptera</taxon>
        <taxon>Polyphaga</taxon>
        <taxon>Cucujiformia</taxon>
        <taxon>Chrysomeloidea</taxon>
        <taxon>Chrysomelidae</taxon>
        <taxon>Galerucinae</taxon>
        <taxon>Diabroticina</taxon>
        <taxon>Diabroticites</taxon>
        <taxon>Diabrotica</taxon>
    </lineage>
</organism>
<accession>A0A6P7G9W1</accession>
<feature type="signal peptide" evidence="2">
    <location>
        <begin position="1"/>
        <end position="18"/>
    </location>
</feature>
<evidence type="ECO:0000256" key="2">
    <source>
        <dbReference type="SAM" id="SignalP"/>
    </source>
</evidence>
<keyword evidence="2" id="KW-0732">Signal</keyword>
<dbReference type="RefSeq" id="XP_028145914.1">
    <property type="nucleotide sequence ID" value="XM_028290113.1"/>
</dbReference>
<name>A0A6P7G9W1_DIAVI</name>
<evidence type="ECO:0000313" key="5">
    <source>
        <dbReference type="RefSeq" id="XP_028145914.1"/>
    </source>
</evidence>